<organism evidence="1 2">
    <name type="scientific">Nocardioides conyzicola</name>
    <dbReference type="NCBI Taxonomy" id="1651781"/>
    <lineage>
        <taxon>Bacteria</taxon>
        <taxon>Bacillati</taxon>
        <taxon>Actinomycetota</taxon>
        <taxon>Actinomycetes</taxon>
        <taxon>Propionibacteriales</taxon>
        <taxon>Nocardioidaceae</taxon>
        <taxon>Nocardioides</taxon>
    </lineage>
</organism>
<protein>
    <submittedName>
        <fullName evidence="1">Uncharacterized protein</fullName>
    </submittedName>
</protein>
<evidence type="ECO:0000313" key="2">
    <source>
        <dbReference type="Proteomes" id="UP001499974"/>
    </source>
</evidence>
<dbReference type="EMBL" id="BAABKM010000001">
    <property type="protein sequence ID" value="GAA4691321.1"/>
    <property type="molecule type" value="Genomic_DNA"/>
</dbReference>
<gene>
    <name evidence="1" type="ORF">GCM10023349_02510</name>
</gene>
<reference evidence="2" key="1">
    <citation type="journal article" date="2019" name="Int. J. Syst. Evol. Microbiol.">
        <title>The Global Catalogue of Microorganisms (GCM) 10K type strain sequencing project: providing services to taxonomists for standard genome sequencing and annotation.</title>
        <authorList>
            <consortium name="The Broad Institute Genomics Platform"/>
            <consortium name="The Broad Institute Genome Sequencing Center for Infectious Disease"/>
            <person name="Wu L."/>
            <person name="Ma J."/>
        </authorList>
    </citation>
    <scope>NUCLEOTIDE SEQUENCE [LARGE SCALE GENOMIC DNA]</scope>
    <source>
        <strain evidence="2">JCM 18531</strain>
    </source>
</reference>
<sequence length="99" mass="10895">MRAEQADVIPSIQRIRPDGITTTEIPGISLLDADMYEAMSPDELIEEVAAVIATPVADLLDSTVSMLDLVPMLTAKPWLATRALRDYLTPQGYHLPTSW</sequence>
<dbReference type="Proteomes" id="UP001499974">
    <property type="component" value="Unassembled WGS sequence"/>
</dbReference>
<name>A0ABP8WKK2_9ACTN</name>
<proteinExistence type="predicted"/>
<accession>A0ABP8WKK2</accession>
<comment type="caution">
    <text evidence="1">The sequence shown here is derived from an EMBL/GenBank/DDBJ whole genome shotgun (WGS) entry which is preliminary data.</text>
</comment>
<evidence type="ECO:0000313" key="1">
    <source>
        <dbReference type="EMBL" id="GAA4691321.1"/>
    </source>
</evidence>
<keyword evidence="2" id="KW-1185">Reference proteome</keyword>